<sequence>MFGWVIVLLTLAMFCMGEMAPVISFTQFIGLSLIIGMSLPLLWKLRRRGRYIPGATTQPSFGRTVL</sequence>
<dbReference type="EMBL" id="CP036281">
    <property type="protein sequence ID" value="QDU80017.1"/>
    <property type="molecule type" value="Genomic_DNA"/>
</dbReference>
<dbReference type="Proteomes" id="UP000317178">
    <property type="component" value="Chromosome"/>
</dbReference>
<keyword evidence="1" id="KW-0472">Membrane</keyword>
<evidence type="ECO:0000313" key="3">
    <source>
        <dbReference type="Proteomes" id="UP000317178"/>
    </source>
</evidence>
<dbReference type="AlphaFoldDB" id="A0A518CLB7"/>
<dbReference type="RefSeq" id="WP_144995073.1">
    <property type="nucleotide sequence ID" value="NZ_CP036281.1"/>
</dbReference>
<name>A0A518CLB7_9PLAN</name>
<feature type="transmembrane region" description="Helical" evidence="1">
    <location>
        <begin position="27"/>
        <end position="43"/>
    </location>
</feature>
<reference evidence="2 3" key="1">
    <citation type="submission" date="2019-02" db="EMBL/GenBank/DDBJ databases">
        <title>Deep-cultivation of Planctomycetes and their phenomic and genomic characterization uncovers novel biology.</title>
        <authorList>
            <person name="Wiegand S."/>
            <person name="Jogler M."/>
            <person name="Boedeker C."/>
            <person name="Pinto D."/>
            <person name="Vollmers J."/>
            <person name="Rivas-Marin E."/>
            <person name="Kohn T."/>
            <person name="Peeters S.H."/>
            <person name="Heuer A."/>
            <person name="Rast P."/>
            <person name="Oberbeckmann S."/>
            <person name="Bunk B."/>
            <person name="Jeske O."/>
            <person name="Meyerdierks A."/>
            <person name="Storesund J.E."/>
            <person name="Kallscheuer N."/>
            <person name="Luecker S."/>
            <person name="Lage O.M."/>
            <person name="Pohl T."/>
            <person name="Merkel B.J."/>
            <person name="Hornburger P."/>
            <person name="Mueller R.-W."/>
            <person name="Bruemmer F."/>
            <person name="Labrenz M."/>
            <person name="Spormann A.M."/>
            <person name="Op den Camp H."/>
            <person name="Overmann J."/>
            <person name="Amann R."/>
            <person name="Jetten M.S.M."/>
            <person name="Mascher T."/>
            <person name="Medema M.H."/>
            <person name="Devos D.P."/>
            <person name="Kaster A.-K."/>
            <person name="Ovreas L."/>
            <person name="Rohde M."/>
            <person name="Galperin M.Y."/>
            <person name="Jogler C."/>
        </authorList>
    </citation>
    <scope>NUCLEOTIDE SEQUENCE [LARGE SCALE GENOMIC DNA]</scope>
    <source>
        <strain evidence="2 3">Pla110</strain>
    </source>
</reference>
<organism evidence="2 3">
    <name type="scientific">Polystyrenella longa</name>
    <dbReference type="NCBI Taxonomy" id="2528007"/>
    <lineage>
        <taxon>Bacteria</taxon>
        <taxon>Pseudomonadati</taxon>
        <taxon>Planctomycetota</taxon>
        <taxon>Planctomycetia</taxon>
        <taxon>Planctomycetales</taxon>
        <taxon>Planctomycetaceae</taxon>
        <taxon>Polystyrenella</taxon>
    </lineage>
</organism>
<evidence type="ECO:0000256" key="1">
    <source>
        <dbReference type="SAM" id="Phobius"/>
    </source>
</evidence>
<evidence type="ECO:0000313" key="2">
    <source>
        <dbReference type="EMBL" id="QDU80017.1"/>
    </source>
</evidence>
<dbReference type="KEGG" id="plon:Pla110_17390"/>
<proteinExistence type="predicted"/>
<keyword evidence="1" id="KW-1133">Transmembrane helix</keyword>
<accession>A0A518CLB7</accession>
<keyword evidence="1" id="KW-0812">Transmembrane</keyword>
<keyword evidence="3" id="KW-1185">Reference proteome</keyword>
<protein>
    <submittedName>
        <fullName evidence="2">Uncharacterized protein</fullName>
    </submittedName>
</protein>
<gene>
    <name evidence="2" type="ORF">Pla110_17390</name>
</gene>